<organism evidence="1 2">
    <name type="scientific">Phytophthora megakarya</name>
    <dbReference type="NCBI Taxonomy" id="4795"/>
    <lineage>
        <taxon>Eukaryota</taxon>
        <taxon>Sar</taxon>
        <taxon>Stramenopiles</taxon>
        <taxon>Oomycota</taxon>
        <taxon>Peronosporomycetes</taxon>
        <taxon>Peronosporales</taxon>
        <taxon>Peronosporaceae</taxon>
        <taxon>Phytophthora</taxon>
    </lineage>
</organism>
<gene>
    <name evidence="1" type="ORF">PHMEG_00019810</name>
</gene>
<dbReference type="EMBL" id="NBNE01003413">
    <property type="protein sequence ID" value="OWZ07759.1"/>
    <property type="molecule type" value="Genomic_DNA"/>
</dbReference>
<sequence length="93" mass="9501">MVKKRRSGADSNSDLSVEVLGVSGPNVPVGGAVKVESPAVNGTSERSQLGHDVIEVDALEEKAIPGETPTIKLEGSLSTVKEEATSDVLGDAS</sequence>
<dbReference type="AlphaFoldDB" id="A0A225VRX6"/>
<keyword evidence="2" id="KW-1185">Reference proteome</keyword>
<dbReference type="Proteomes" id="UP000198211">
    <property type="component" value="Unassembled WGS sequence"/>
</dbReference>
<reference evidence="2" key="1">
    <citation type="submission" date="2017-03" db="EMBL/GenBank/DDBJ databases">
        <title>Phytopthora megakarya and P. palmivora, two closely related causual agents of cacao black pod achieved similar genome size and gene model numbers by different mechanisms.</title>
        <authorList>
            <person name="Ali S."/>
            <person name="Shao J."/>
            <person name="Larry D.J."/>
            <person name="Kronmiller B."/>
            <person name="Shen D."/>
            <person name="Strem M.D."/>
            <person name="Melnick R.L."/>
            <person name="Guiltinan M.J."/>
            <person name="Tyler B.M."/>
            <person name="Meinhardt L.W."/>
            <person name="Bailey B.A."/>
        </authorList>
    </citation>
    <scope>NUCLEOTIDE SEQUENCE [LARGE SCALE GENOMIC DNA]</scope>
    <source>
        <strain evidence="2">zdho120</strain>
    </source>
</reference>
<evidence type="ECO:0000313" key="1">
    <source>
        <dbReference type="EMBL" id="OWZ07759.1"/>
    </source>
</evidence>
<name>A0A225VRX6_9STRA</name>
<proteinExistence type="predicted"/>
<dbReference type="OrthoDB" id="111185at2759"/>
<protein>
    <submittedName>
        <fullName evidence="1">Uncharacterized protein</fullName>
    </submittedName>
</protein>
<accession>A0A225VRX6</accession>
<comment type="caution">
    <text evidence="1">The sequence shown here is derived from an EMBL/GenBank/DDBJ whole genome shotgun (WGS) entry which is preliminary data.</text>
</comment>
<evidence type="ECO:0000313" key="2">
    <source>
        <dbReference type="Proteomes" id="UP000198211"/>
    </source>
</evidence>